<name>A0A285TYQ0_9BACL</name>
<dbReference type="EMBL" id="OBMQ01000024">
    <property type="protein sequence ID" value="SOC27590.1"/>
    <property type="molecule type" value="Genomic_DNA"/>
</dbReference>
<dbReference type="Pfam" id="PF24749">
    <property type="entry name" value="DUF7695"/>
    <property type="match status" value="1"/>
</dbReference>
<proteinExistence type="predicted"/>
<protein>
    <recommendedName>
        <fullName evidence="1">DUF7695 domain-containing protein</fullName>
    </recommendedName>
</protein>
<dbReference type="RefSeq" id="WP_097075388.1">
    <property type="nucleotide sequence ID" value="NZ_OBMQ01000024.1"/>
</dbReference>
<dbReference type="OrthoDB" id="2628539at2"/>
<evidence type="ECO:0000259" key="1">
    <source>
        <dbReference type="Pfam" id="PF24749"/>
    </source>
</evidence>
<evidence type="ECO:0000313" key="3">
    <source>
        <dbReference type="Proteomes" id="UP000219636"/>
    </source>
</evidence>
<organism evidence="2 3">
    <name type="scientific">Ureibacillus xyleni</name>
    <dbReference type="NCBI Taxonomy" id="614648"/>
    <lineage>
        <taxon>Bacteria</taxon>
        <taxon>Bacillati</taxon>
        <taxon>Bacillota</taxon>
        <taxon>Bacilli</taxon>
        <taxon>Bacillales</taxon>
        <taxon>Caryophanaceae</taxon>
        <taxon>Ureibacillus</taxon>
    </lineage>
</organism>
<evidence type="ECO:0000313" key="2">
    <source>
        <dbReference type="EMBL" id="SOC27590.1"/>
    </source>
</evidence>
<accession>A0A285TYQ0</accession>
<dbReference type="AlphaFoldDB" id="A0A285TYQ0"/>
<reference evidence="3" key="1">
    <citation type="submission" date="2017-08" db="EMBL/GenBank/DDBJ databases">
        <authorList>
            <person name="Varghese N."/>
            <person name="Submissions S."/>
        </authorList>
    </citation>
    <scope>NUCLEOTIDE SEQUENCE [LARGE SCALE GENOMIC DNA]</scope>
    <source>
        <strain evidence="3">JC22</strain>
    </source>
</reference>
<keyword evidence="3" id="KW-1185">Reference proteome</keyword>
<sequence>MKLIVNKVRCKKCNDIIESKHRHDFQSCKCGAIFIDGGTNYQRFGWGEDKSREKVEIEDYIDFSYSIYEETDG</sequence>
<dbReference type="InterPro" id="IPR056112">
    <property type="entry name" value="DUF7695"/>
</dbReference>
<gene>
    <name evidence="2" type="ORF">SAMN05880501_1248</name>
</gene>
<dbReference type="Proteomes" id="UP000219636">
    <property type="component" value="Unassembled WGS sequence"/>
</dbReference>
<feature type="domain" description="DUF7695" evidence="1">
    <location>
        <begin position="2"/>
        <end position="56"/>
    </location>
</feature>